<dbReference type="InterPro" id="IPR036179">
    <property type="entry name" value="Ig-like_dom_sf"/>
</dbReference>
<dbReference type="PROSITE" id="PS50835">
    <property type="entry name" value="IG_LIKE"/>
    <property type="match status" value="1"/>
</dbReference>
<organism evidence="7 8">
    <name type="scientific">Pygocentrus nattereri</name>
    <name type="common">Red-bellied piranha</name>
    <dbReference type="NCBI Taxonomy" id="42514"/>
    <lineage>
        <taxon>Eukaryota</taxon>
        <taxon>Metazoa</taxon>
        <taxon>Chordata</taxon>
        <taxon>Craniata</taxon>
        <taxon>Vertebrata</taxon>
        <taxon>Euteleostomi</taxon>
        <taxon>Actinopterygii</taxon>
        <taxon>Neopterygii</taxon>
        <taxon>Teleostei</taxon>
        <taxon>Ostariophysi</taxon>
        <taxon>Characiformes</taxon>
        <taxon>Characoidei</taxon>
        <taxon>Pygocentrus</taxon>
    </lineage>
</organism>
<keyword evidence="1" id="KW-0732">Signal</keyword>
<evidence type="ECO:0000256" key="2">
    <source>
        <dbReference type="ARBA" id="ARBA00023130"/>
    </source>
</evidence>
<keyword evidence="5" id="KW-1279">T cell receptor</keyword>
<protein>
    <recommendedName>
        <fullName evidence="6">Ig-like domain-containing protein</fullName>
    </recommendedName>
</protein>
<dbReference type="GO" id="GO:0002250">
    <property type="term" value="P:adaptive immune response"/>
    <property type="evidence" value="ECO:0007669"/>
    <property type="project" value="UniProtKB-KW"/>
</dbReference>
<dbReference type="InterPro" id="IPR013106">
    <property type="entry name" value="Ig_V-set"/>
</dbReference>
<dbReference type="PANTHER" id="PTHR19367:SF18">
    <property type="entry name" value="T CELL RECEPTOR ALPHA VARIABLE 16"/>
    <property type="match status" value="1"/>
</dbReference>
<dbReference type="SMART" id="SM00409">
    <property type="entry name" value="IG"/>
    <property type="match status" value="1"/>
</dbReference>
<reference evidence="7" key="2">
    <citation type="submission" date="2025-08" db="UniProtKB">
        <authorList>
            <consortium name="Ensembl"/>
        </authorList>
    </citation>
    <scope>IDENTIFICATION</scope>
</reference>
<keyword evidence="8" id="KW-1185">Reference proteome</keyword>
<dbReference type="InterPro" id="IPR013783">
    <property type="entry name" value="Ig-like_fold"/>
</dbReference>
<keyword evidence="4" id="KW-0393">Immunoglobulin domain</keyword>
<dbReference type="InterPro" id="IPR003599">
    <property type="entry name" value="Ig_sub"/>
</dbReference>
<reference evidence="7 8" key="1">
    <citation type="submission" date="2020-10" db="EMBL/GenBank/DDBJ databases">
        <title>Pygocentrus nattereri (red-bellied piranha) genome, fPygNat1, primary haplotype.</title>
        <authorList>
            <person name="Myers G."/>
            <person name="Meyer A."/>
            <person name="Karagic N."/>
            <person name="Pippel M."/>
            <person name="Winkler S."/>
            <person name="Tracey A."/>
            <person name="Wood J."/>
            <person name="Formenti G."/>
            <person name="Howe K."/>
            <person name="Fedrigo O."/>
            <person name="Jarvis E.D."/>
        </authorList>
    </citation>
    <scope>NUCLEOTIDE SEQUENCE [LARGE SCALE GENOMIC DNA]</scope>
</reference>
<name>A0A3B4E234_PYGNA</name>
<evidence type="ECO:0000256" key="5">
    <source>
        <dbReference type="ARBA" id="ARBA00043266"/>
    </source>
</evidence>
<reference evidence="7" key="3">
    <citation type="submission" date="2025-09" db="UniProtKB">
        <authorList>
            <consortium name="Ensembl"/>
        </authorList>
    </citation>
    <scope>IDENTIFICATION</scope>
</reference>
<keyword evidence="5" id="KW-0391">Immunity</keyword>
<evidence type="ECO:0000256" key="3">
    <source>
        <dbReference type="ARBA" id="ARBA00023170"/>
    </source>
</evidence>
<sequence length="261" mass="29074">MLYLCCYIYLDNLLNELYLGDGFDSGYASGEGIEPSSSTVSVLQGDSVTLSCNYTGSASTDYLLWYRQYPRSRPEFLILVSETNITQNADPPVAGVGTNIIQEKNRVDLLISSAAVSDSALYYCALRPTLTGHHEILYKNSLALRPQFKRYSYTMDHIQDIFDQNSGLHLLIQNIPKDTGIISIADSDQSSCFWLVSDSLILCSAHSKNKKTNKKKHTMTHWTRVLFSLSKTTALLISSTVLKCITELCSLVRVLAFQSAL</sequence>
<dbReference type="Gene3D" id="2.60.40.10">
    <property type="entry name" value="Immunoglobulins"/>
    <property type="match status" value="1"/>
</dbReference>
<evidence type="ECO:0000256" key="1">
    <source>
        <dbReference type="ARBA" id="ARBA00022729"/>
    </source>
</evidence>
<evidence type="ECO:0000313" key="7">
    <source>
        <dbReference type="Ensembl" id="ENSPNAP00000029805.2"/>
    </source>
</evidence>
<evidence type="ECO:0000256" key="4">
    <source>
        <dbReference type="ARBA" id="ARBA00023319"/>
    </source>
</evidence>
<evidence type="ECO:0000313" key="8">
    <source>
        <dbReference type="Proteomes" id="UP001501920"/>
    </source>
</evidence>
<keyword evidence="3" id="KW-0675">Receptor</keyword>
<dbReference type="InterPro" id="IPR051287">
    <property type="entry name" value="TCR_variable_region"/>
</dbReference>
<dbReference type="GeneTree" id="ENSGT01140000282758"/>
<proteinExistence type="predicted"/>
<dbReference type="Ensembl" id="ENSPNAT00000017281.2">
    <property type="protein sequence ID" value="ENSPNAP00000029805.2"/>
    <property type="gene ID" value="ENSPNAG00000016154.2"/>
</dbReference>
<dbReference type="Pfam" id="PF07686">
    <property type="entry name" value="V-set"/>
    <property type="match status" value="1"/>
</dbReference>
<dbReference type="SMART" id="SM00406">
    <property type="entry name" value="IGv"/>
    <property type="match status" value="1"/>
</dbReference>
<dbReference type="AlphaFoldDB" id="A0A3B4E234"/>
<accession>A0A3B4E234</accession>
<dbReference type="SUPFAM" id="SSF48726">
    <property type="entry name" value="Immunoglobulin"/>
    <property type="match status" value="1"/>
</dbReference>
<evidence type="ECO:0000259" key="6">
    <source>
        <dbReference type="PROSITE" id="PS50835"/>
    </source>
</evidence>
<dbReference type="PANTHER" id="PTHR19367">
    <property type="entry name" value="T-CELL RECEPTOR ALPHA CHAIN V REGION"/>
    <property type="match status" value="1"/>
</dbReference>
<dbReference type="Proteomes" id="UP001501920">
    <property type="component" value="Chromosome 2"/>
</dbReference>
<dbReference type="GO" id="GO:0042101">
    <property type="term" value="C:T cell receptor complex"/>
    <property type="evidence" value="ECO:0007669"/>
    <property type="project" value="UniProtKB-KW"/>
</dbReference>
<dbReference type="InterPro" id="IPR007110">
    <property type="entry name" value="Ig-like_dom"/>
</dbReference>
<feature type="domain" description="Ig-like" evidence="6">
    <location>
        <begin position="35"/>
        <end position="124"/>
    </location>
</feature>
<keyword evidence="2" id="KW-1064">Adaptive immunity</keyword>